<keyword evidence="2" id="KW-0472">Membrane</keyword>
<dbReference type="Proteomes" id="UP000186817">
    <property type="component" value="Unassembled WGS sequence"/>
</dbReference>
<keyword evidence="2" id="KW-1133">Transmembrane helix</keyword>
<evidence type="ECO:0000256" key="1">
    <source>
        <dbReference type="SAM" id="MobiDB-lite"/>
    </source>
</evidence>
<keyword evidence="4" id="KW-1185">Reference proteome</keyword>
<feature type="region of interest" description="Disordered" evidence="1">
    <location>
        <begin position="642"/>
        <end position="698"/>
    </location>
</feature>
<name>A0A1Q9ETW8_SYMMI</name>
<evidence type="ECO:0000256" key="2">
    <source>
        <dbReference type="SAM" id="Phobius"/>
    </source>
</evidence>
<dbReference type="AlphaFoldDB" id="A0A1Q9ETW8"/>
<evidence type="ECO:0008006" key="5">
    <source>
        <dbReference type="Google" id="ProtNLM"/>
    </source>
</evidence>
<dbReference type="OrthoDB" id="10301198at2759"/>
<feature type="region of interest" description="Disordered" evidence="1">
    <location>
        <begin position="327"/>
        <end position="371"/>
    </location>
</feature>
<protein>
    <recommendedName>
        <fullName evidence="5">EF-hand domain-containing protein</fullName>
    </recommendedName>
</protein>
<dbReference type="EMBL" id="LSRX01000070">
    <property type="protein sequence ID" value="OLQ10848.1"/>
    <property type="molecule type" value="Genomic_DNA"/>
</dbReference>
<feature type="compositionally biased region" description="Basic and acidic residues" evidence="1">
    <location>
        <begin position="652"/>
        <end position="663"/>
    </location>
</feature>
<organism evidence="3 4">
    <name type="scientific">Symbiodinium microadriaticum</name>
    <name type="common">Dinoflagellate</name>
    <name type="synonym">Zooxanthella microadriatica</name>
    <dbReference type="NCBI Taxonomy" id="2951"/>
    <lineage>
        <taxon>Eukaryota</taxon>
        <taxon>Sar</taxon>
        <taxon>Alveolata</taxon>
        <taxon>Dinophyceae</taxon>
        <taxon>Suessiales</taxon>
        <taxon>Symbiodiniaceae</taxon>
        <taxon>Symbiodinium</taxon>
    </lineage>
</organism>
<evidence type="ECO:0000313" key="4">
    <source>
        <dbReference type="Proteomes" id="UP000186817"/>
    </source>
</evidence>
<proteinExistence type="predicted"/>
<feature type="compositionally biased region" description="Low complexity" evidence="1">
    <location>
        <begin position="667"/>
        <end position="691"/>
    </location>
</feature>
<evidence type="ECO:0000313" key="3">
    <source>
        <dbReference type="EMBL" id="OLQ10848.1"/>
    </source>
</evidence>
<reference evidence="3 4" key="1">
    <citation type="submission" date="2016-02" db="EMBL/GenBank/DDBJ databases">
        <title>Genome analysis of coral dinoflagellate symbionts highlights evolutionary adaptations to a symbiotic lifestyle.</title>
        <authorList>
            <person name="Aranda M."/>
            <person name="Li Y."/>
            <person name="Liew Y.J."/>
            <person name="Baumgarten S."/>
            <person name="Simakov O."/>
            <person name="Wilson M."/>
            <person name="Piel J."/>
            <person name="Ashoor H."/>
            <person name="Bougouffa S."/>
            <person name="Bajic V.B."/>
            <person name="Ryu T."/>
            <person name="Ravasi T."/>
            <person name="Bayer T."/>
            <person name="Micklem G."/>
            <person name="Kim H."/>
            <person name="Bhak J."/>
            <person name="Lajeunesse T.C."/>
            <person name="Voolstra C.R."/>
        </authorList>
    </citation>
    <scope>NUCLEOTIDE SEQUENCE [LARGE SCALE GENOMIC DNA]</scope>
    <source>
        <strain evidence="3 4">CCMP2467</strain>
    </source>
</reference>
<dbReference type="PROSITE" id="PS00018">
    <property type="entry name" value="EF_HAND_1"/>
    <property type="match status" value="1"/>
</dbReference>
<gene>
    <name evidence="3" type="ORF">AK812_SmicGene5408</name>
</gene>
<comment type="caution">
    <text evidence="3">The sequence shown here is derived from an EMBL/GenBank/DDBJ whole genome shotgun (WGS) entry which is preliminary data.</text>
</comment>
<sequence length="780" mass="86918">MSIGAFLKYSEQLLVVWDKTYAGRLWCLLELAAFLTSHEEPGKKVTIRPTAMAPCILGFGVALWASTIHVILASEKIPADSLVVFLTRWFFFYIAASYFREHYRNTESMLKELSDFTVQGAKCHCCNDGEACNSNVCDRAIMSRCLRMWYGSVDAFEATVRTLPSETLDSVASLAVSELREMLEKKLTASATSRAASALEALRESGLAGAAALVVVLARLCGGPRLAFLAIDANNSGAVSTYEFDSALRLRLGLDYEAITGLKLRSLFKEFDTRHCGLVYGVDMVSAFAHVWRRYGIPEEVARDPLLNPDMEGPAHDEVLREQQRWLRETRRPASPRSARSRQRSSSPQAEPTELRTPRSDILNQKASVSPRIRDEWDRGYRTVGIPASPRSPRNLALPGVTSRRVAMDFEIDIKKVSWVPTHVEEIAEVASKAFECPMTFEELQETAYGVIGTDHIEKVQINEDSDIPKFVAIKTKTRFEEKVIKFRLPERAVTPSFQPKKTKALVKGSLCAKFFGECEVSTRSVEFTIKLYDCGHFYMKQTLPGSGASPYWVIFEGRWERTERGLAFEYLFRYAWQVAKTRLMPEFALEAVPKNHRSRLAWCGEMPEQQLNGNVPAIVGEDAFCWIEICREPDKVERGKARFNEEEDDIIPQKDEKEELRRRPARSAAPATPSASEKPAAESPAATATTEDSKDDEPMWPLYAGLGVLLVLLIFFFQLTWDSKTQVTPRGGSSATASSRCCLEVSSADLQAGGGTVCPGTTVGGAMACGWYREAAAEG</sequence>
<accession>A0A1Q9ETW8</accession>
<feature type="compositionally biased region" description="Low complexity" evidence="1">
    <location>
        <begin position="333"/>
        <end position="350"/>
    </location>
</feature>
<dbReference type="InterPro" id="IPR018247">
    <property type="entry name" value="EF_Hand_1_Ca_BS"/>
</dbReference>
<feature type="transmembrane region" description="Helical" evidence="2">
    <location>
        <begin position="701"/>
        <end position="722"/>
    </location>
</feature>
<keyword evidence="2" id="KW-0812">Transmembrane</keyword>